<dbReference type="RefSeq" id="WP_185081845.1">
    <property type="nucleotide sequence ID" value="NZ_JACHJB010000001.1"/>
</dbReference>
<dbReference type="NCBIfam" id="NF006734">
    <property type="entry name" value="PRK09266.1"/>
    <property type="match status" value="1"/>
</dbReference>
<keyword evidence="1" id="KW-0808">Transferase</keyword>
<evidence type="ECO:0000313" key="2">
    <source>
        <dbReference type="Proteomes" id="UP000583800"/>
    </source>
</evidence>
<protein>
    <submittedName>
        <fullName evidence="1">Branched-subunit amino acid aminotransferase/4-amino-4-deoxychorismate lyase</fullName>
    </submittedName>
</protein>
<dbReference type="EMBL" id="JACHJB010000001">
    <property type="protein sequence ID" value="MBB6343596.1"/>
    <property type="molecule type" value="Genomic_DNA"/>
</dbReference>
<dbReference type="AlphaFoldDB" id="A0A7X0EWG3"/>
<keyword evidence="2" id="KW-1185">Reference proteome</keyword>
<dbReference type="Proteomes" id="UP000583800">
    <property type="component" value="Unassembled WGS sequence"/>
</dbReference>
<keyword evidence="1" id="KW-0456">Lyase</keyword>
<evidence type="ECO:0000313" key="1">
    <source>
        <dbReference type="EMBL" id="MBB6343596.1"/>
    </source>
</evidence>
<name>A0A7X0EWG3_9ACTN</name>
<dbReference type="Gene3D" id="3.20.10.10">
    <property type="entry name" value="D-amino Acid Aminotransferase, subunit A, domain 2"/>
    <property type="match status" value="1"/>
</dbReference>
<dbReference type="GO" id="GO:0016829">
    <property type="term" value="F:lyase activity"/>
    <property type="evidence" value="ECO:0007669"/>
    <property type="project" value="UniProtKB-KW"/>
</dbReference>
<dbReference type="InterPro" id="IPR036038">
    <property type="entry name" value="Aminotransferase-like"/>
</dbReference>
<dbReference type="GO" id="GO:0008483">
    <property type="term" value="F:transaminase activity"/>
    <property type="evidence" value="ECO:0007669"/>
    <property type="project" value="UniProtKB-KW"/>
</dbReference>
<dbReference type="InterPro" id="IPR001544">
    <property type="entry name" value="Aminotrans_IV"/>
</dbReference>
<reference evidence="1 2" key="1">
    <citation type="submission" date="2020-08" db="EMBL/GenBank/DDBJ databases">
        <title>Sequencing the genomes of 1000 actinobacteria strains.</title>
        <authorList>
            <person name="Klenk H.-P."/>
        </authorList>
    </citation>
    <scope>NUCLEOTIDE SEQUENCE [LARGE SCALE GENOMIC DNA]</scope>
    <source>
        <strain evidence="1 2">DSM 45913</strain>
    </source>
</reference>
<accession>A0A7X0EWG3</accession>
<dbReference type="Gene3D" id="3.30.470.10">
    <property type="match status" value="1"/>
</dbReference>
<dbReference type="SUPFAM" id="SSF56752">
    <property type="entry name" value="D-aminoacid aminotransferase-like PLP-dependent enzymes"/>
    <property type="match status" value="1"/>
</dbReference>
<dbReference type="Pfam" id="PF01063">
    <property type="entry name" value="Aminotran_4"/>
    <property type="match status" value="1"/>
</dbReference>
<organism evidence="1 2">
    <name type="scientific">Nonomuraea muscovyensis</name>
    <dbReference type="NCBI Taxonomy" id="1124761"/>
    <lineage>
        <taxon>Bacteria</taxon>
        <taxon>Bacillati</taxon>
        <taxon>Actinomycetota</taxon>
        <taxon>Actinomycetes</taxon>
        <taxon>Streptosporangiales</taxon>
        <taxon>Streptosporangiaceae</taxon>
        <taxon>Nonomuraea</taxon>
    </lineage>
</organism>
<dbReference type="InterPro" id="IPR043131">
    <property type="entry name" value="BCAT-like_N"/>
</dbReference>
<gene>
    <name evidence="1" type="ORF">FHU36_000105</name>
</gene>
<sequence>MTDRVIIDGRPGGADDLGLAMAARYGHFTAMQVRGGRVRGLDLHLARLTAATRELFGASLDRDLVVGSIGRVLGDVTDAGVRVYVVERDGVRVIATAAEPHRWPDEPRSLMSATYARFLPHIKHLGGLPQVYLGRRAEARGFDDALLVGTDGLISEGTIANLGCFDGERVVWPDAPMLRGVSMGLLDRVLPGEHRPLRVADLAGHPLVFLSNSWGVVPVGRVDDLVLKVDEDAWAALAARFDAVPWDPIA</sequence>
<proteinExistence type="predicted"/>
<comment type="caution">
    <text evidence="1">The sequence shown here is derived from an EMBL/GenBank/DDBJ whole genome shotgun (WGS) entry which is preliminary data.</text>
</comment>
<dbReference type="InterPro" id="IPR043132">
    <property type="entry name" value="BCAT-like_C"/>
</dbReference>
<keyword evidence="1" id="KW-0032">Aminotransferase</keyword>